<name>A0A813ETI7_POLGL</name>
<gene>
    <name evidence="1" type="ORF">PGLA1383_LOCUS19374</name>
</gene>
<accession>A0A813ETI7</accession>
<comment type="caution">
    <text evidence="1">The sequence shown here is derived from an EMBL/GenBank/DDBJ whole genome shotgun (WGS) entry which is preliminary data.</text>
</comment>
<keyword evidence="2" id="KW-1185">Reference proteome</keyword>
<reference evidence="1" key="1">
    <citation type="submission" date="2021-02" db="EMBL/GenBank/DDBJ databases">
        <authorList>
            <person name="Dougan E. K."/>
            <person name="Rhodes N."/>
            <person name="Thang M."/>
            <person name="Chan C."/>
        </authorList>
    </citation>
    <scope>NUCLEOTIDE SEQUENCE</scope>
</reference>
<evidence type="ECO:0000313" key="1">
    <source>
        <dbReference type="EMBL" id="CAE8601077.1"/>
    </source>
</evidence>
<dbReference type="AlphaFoldDB" id="A0A813ETI7"/>
<sequence length="137" mass="14720">ETCARVSGFDAQGTANRCRTPASSKFSGRLALGAAHVAGLKRMLQSGPQGWANILQRSRTLSVFDQAALAAACRQYESGIKAFSADEAAAWKLLRSGDMFLPSSLTFQLAIHWLREHPETTTTTTATTTTRTRTTGA</sequence>
<evidence type="ECO:0000313" key="2">
    <source>
        <dbReference type="Proteomes" id="UP000654075"/>
    </source>
</evidence>
<proteinExistence type="predicted"/>
<feature type="non-terminal residue" evidence="1">
    <location>
        <position position="1"/>
    </location>
</feature>
<protein>
    <submittedName>
        <fullName evidence="1">Uncharacterized protein</fullName>
    </submittedName>
</protein>
<dbReference type="EMBL" id="CAJNNV010012771">
    <property type="protein sequence ID" value="CAE8601077.1"/>
    <property type="molecule type" value="Genomic_DNA"/>
</dbReference>
<dbReference type="Proteomes" id="UP000654075">
    <property type="component" value="Unassembled WGS sequence"/>
</dbReference>
<organism evidence="1 2">
    <name type="scientific">Polarella glacialis</name>
    <name type="common">Dinoflagellate</name>
    <dbReference type="NCBI Taxonomy" id="89957"/>
    <lineage>
        <taxon>Eukaryota</taxon>
        <taxon>Sar</taxon>
        <taxon>Alveolata</taxon>
        <taxon>Dinophyceae</taxon>
        <taxon>Suessiales</taxon>
        <taxon>Suessiaceae</taxon>
        <taxon>Polarella</taxon>
    </lineage>
</organism>